<dbReference type="STRING" id="568816.Acin_0709"/>
<protein>
    <submittedName>
        <fullName evidence="1">Uncharacterized protein</fullName>
    </submittedName>
</protein>
<dbReference type="InParanoid" id="G4Q4N1"/>
<evidence type="ECO:0000313" key="1">
    <source>
        <dbReference type="EMBL" id="AEQ21944.1"/>
    </source>
</evidence>
<dbReference type="GeneID" id="92878166"/>
<dbReference type="Proteomes" id="UP000007093">
    <property type="component" value="Chromosome"/>
</dbReference>
<name>G4Q4N1_ACIIR</name>
<dbReference type="KEGG" id="ain:Acin_0709"/>
<reference evidence="1 2" key="1">
    <citation type="journal article" date="2011" name="J. Bacteriol.">
        <title>Complete genome sequence of Acidaminococcus intestini RYC-MR95, a Gram-negative bacterium from the phylum Firmicutes.</title>
        <authorList>
            <person name="D'Auria G."/>
            <person name="Galan J.C."/>
            <person name="Rodriguez-Alcayna M."/>
            <person name="Moya A."/>
            <person name="Baquero F."/>
            <person name="Latorre A."/>
        </authorList>
    </citation>
    <scope>NUCLEOTIDE SEQUENCE [LARGE SCALE GENOMIC DNA]</scope>
    <source>
        <strain evidence="1 2">RyC-MR95</strain>
    </source>
</reference>
<dbReference type="PATRIC" id="fig|568816.4.peg.689"/>
<gene>
    <name evidence="1" type="ordered locus">Acin_0709</name>
</gene>
<evidence type="ECO:0000313" key="2">
    <source>
        <dbReference type="Proteomes" id="UP000007093"/>
    </source>
</evidence>
<dbReference type="AlphaFoldDB" id="G4Q4N1"/>
<dbReference type="RefSeq" id="WP_009016112.1">
    <property type="nucleotide sequence ID" value="NC_016077.1"/>
</dbReference>
<keyword evidence="2" id="KW-1185">Reference proteome</keyword>
<dbReference type="EMBL" id="CP003058">
    <property type="protein sequence ID" value="AEQ21944.1"/>
    <property type="molecule type" value="Genomic_DNA"/>
</dbReference>
<accession>G4Q4N1</accession>
<dbReference type="eggNOG" id="ENOG502Z9R4">
    <property type="taxonomic scope" value="Bacteria"/>
</dbReference>
<sequence>MDNVYDYINDFYTNDDGWNMVIPRDDVETYIRKCAWQGMDDKALQKEWDNLSIFCIYLENDMLEMQDVTEEILVGCVIWACRYIVEFMGTYDAIKAFLDTLERFFVLMKERGVLMSVLAPHLAAKTLLNEDGTVAIVTCHGQLQKGEEEWETWVGPPPEGNIFLHAGVGLEEIMGEINMFFQTSRFTPDLDRAMRLYRHAEGRLDLEGPEETDFWKGFWDYFLFNYRTMDTADTPISFFAEHSGTHYETLAYELSRARLRLFVLGEVLDETRCLAEDLMTGDHFYVNMTPEMASHHDLGDVILGNIFQNQSLCMNYEKSFRLSPLSRNKLHTILQQCLDWFLIQGPDLTWSDFMAANPLFVRRIVSLVSNNPAAVAFPYKTAIKDYKPPRMTPALDRSEQAVKEIMAAAGFGITEFYFARRLWHDFLKTDPNLSALGPERWAAGIFENFLEINEKRAAQKKPFFSESLGLPQHHIAEAYQTIRSALSLEPSDPRYLTEVGYMMMFSNLS</sequence>
<dbReference type="HOGENOM" id="CLU_527737_0_0_9"/>
<organism evidence="1 2">
    <name type="scientific">Acidaminococcus intestini (strain RyC-MR95)</name>
    <dbReference type="NCBI Taxonomy" id="568816"/>
    <lineage>
        <taxon>Bacteria</taxon>
        <taxon>Bacillati</taxon>
        <taxon>Bacillota</taxon>
        <taxon>Negativicutes</taxon>
        <taxon>Acidaminococcales</taxon>
        <taxon>Acidaminococcaceae</taxon>
        <taxon>Acidaminococcus</taxon>
    </lineage>
</organism>
<proteinExistence type="predicted"/>